<dbReference type="InterPro" id="IPR002060">
    <property type="entry name" value="Squ/phyt_synthse"/>
</dbReference>
<proteinExistence type="predicted"/>
<dbReference type="EC" id="2.5.1.21" evidence="1"/>
<keyword evidence="1" id="KW-0808">Transferase</keyword>
<protein>
    <submittedName>
        <fullName evidence="1">Squalene synthase HpnC</fullName>
        <ecNumber evidence="1">2.5.1.21</ecNumber>
    </submittedName>
</protein>
<comment type="caution">
    <text evidence="1">The sequence shown here is derived from an EMBL/GenBank/DDBJ whole genome shotgun (WGS) entry which is preliminary data.</text>
</comment>
<dbReference type="EMBL" id="JACOFZ010000011">
    <property type="protein sequence ID" value="MBC3883209.1"/>
    <property type="molecule type" value="Genomic_DNA"/>
</dbReference>
<dbReference type="InterPro" id="IPR017827">
    <property type="entry name" value="HSQ_synthase_HpnC"/>
</dbReference>
<evidence type="ECO:0000313" key="1">
    <source>
        <dbReference type="EMBL" id="MBC3883209.1"/>
    </source>
</evidence>
<dbReference type="Gene3D" id="1.10.600.10">
    <property type="entry name" value="Farnesyl Diphosphate Synthase"/>
    <property type="match status" value="1"/>
</dbReference>
<dbReference type="GO" id="GO:0016114">
    <property type="term" value="P:terpenoid biosynthetic process"/>
    <property type="evidence" value="ECO:0007669"/>
    <property type="project" value="UniProtKB-ARBA"/>
</dbReference>
<dbReference type="SUPFAM" id="SSF48576">
    <property type="entry name" value="Terpenoid synthases"/>
    <property type="match status" value="1"/>
</dbReference>
<gene>
    <name evidence="1" type="primary">hpnC</name>
    <name evidence="1" type="ORF">H8K36_17570</name>
</gene>
<evidence type="ECO:0000313" key="2">
    <source>
        <dbReference type="Proteomes" id="UP000627446"/>
    </source>
</evidence>
<reference evidence="1" key="1">
    <citation type="submission" date="2020-08" db="EMBL/GenBank/DDBJ databases">
        <title>Novel species isolated from subtropical streams in China.</title>
        <authorList>
            <person name="Lu H."/>
        </authorList>
    </citation>
    <scope>NUCLEOTIDE SEQUENCE</scope>
    <source>
        <strain evidence="1">LX22W</strain>
    </source>
</reference>
<organism evidence="1 2">
    <name type="scientific">Undibacterium nitidum</name>
    <dbReference type="NCBI Taxonomy" id="2762298"/>
    <lineage>
        <taxon>Bacteria</taxon>
        <taxon>Pseudomonadati</taxon>
        <taxon>Pseudomonadota</taxon>
        <taxon>Betaproteobacteria</taxon>
        <taxon>Burkholderiales</taxon>
        <taxon>Oxalobacteraceae</taxon>
        <taxon>Undibacterium</taxon>
    </lineage>
</organism>
<accession>A0A923HXG8</accession>
<dbReference type="InterPro" id="IPR033904">
    <property type="entry name" value="Trans_IPPS_HH"/>
</dbReference>
<dbReference type="NCBIfam" id="TIGR03464">
    <property type="entry name" value="HpnC"/>
    <property type="match status" value="1"/>
</dbReference>
<dbReference type="Pfam" id="PF00494">
    <property type="entry name" value="SQS_PSY"/>
    <property type="match status" value="1"/>
</dbReference>
<dbReference type="GO" id="GO:0051996">
    <property type="term" value="F:squalene synthase [NAD(P)H] activity"/>
    <property type="evidence" value="ECO:0007669"/>
    <property type="project" value="UniProtKB-EC"/>
</dbReference>
<dbReference type="SFLD" id="SFLDG01212">
    <property type="entry name" value="Phytoene_synthase_like"/>
    <property type="match status" value="1"/>
</dbReference>
<dbReference type="Proteomes" id="UP000627446">
    <property type="component" value="Unassembled WGS sequence"/>
</dbReference>
<dbReference type="InterPro" id="IPR044843">
    <property type="entry name" value="Trans_IPPS_bact-type"/>
</dbReference>
<keyword evidence="2" id="KW-1185">Reference proteome</keyword>
<name>A0A923HXG8_9BURK</name>
<dbReference type="SFLD" id="SFLDS00005">
    <property type="entry name" value="Isoprenoid_Synthase_Type_I"/>
    <property type="match status" value="1"/>
</dbReference>
<dbReference type="PANTHER" id="PTHR31480">
    <property type="entry name" value="BIFUNCTIONAL LYCOPENE CYCLASE/PHYTOENE SYNTHASE"/>
    <property type="match status" value="1"/>
</dbReference>
<sequence>MTISHYENFPVASWLMPAHVRPAVRTVYAFARSADDFADEGNISDEQRLELLNQYEYELDAIQEQRPITSPLFQDLAKVVEQYEIPLQLFRDLLSAFKQDVVTKRYTDFETLLDYCRRSANPVGRIMLRLFSQDSASQLVRSDLICTSLQLINFWQDVAIDLDKSRIYLPQEDMRKFDIDEKKLDLNYNRDAWRALMQFEVDRARQMMINGSSLALELPGRFGFELRMIVQGGLLILDKLEKIDFDVFNKRPTIKKIDAARLMWRSLKM</sequence>
<dbReference type="InterPro" id="IPR008949">
    <property type="entry name" value="Isoprenoid_synthase_dom_sf"/>
</dbReference>
<dbReference type="SFLD" id="SFLDG01018">
    <property type="entry name" value="Squalene/Phytoene_Synthase_Lik"/>
    <property type="match status" value="1"/>
</dbReference>
<dbReference type="GO" id="GO:0004311">
    <property type="term" value="F:geranylgeranyl diphosphate synthase activity"/>
    <property type="evidence" value="ECO:0007669"/>
    <property type="project" value="InterPro"/>
</dbReference>
<dbReference type="RefSeq" id="WP_186917831.1">
    <property type="nucleotide sequence ID" value="NZ_JACOFZ010000011.1"/>
</dbReference>
<dbReference type="AlphaFoldDB" id="A0A923HXG8"/>
<dbReference type="CDD" id="cd00683">
    <property type="entry name" value="Trans_IPPS_HH"/>
    <property type="match status" value="1"/>
</dbReference>